<dbReference type="GO" id="GO:0004222">
    <property type="term" value="F:metalloendopeptidase activity"/>
    <property type="evidence" value="ECO:0007669"/>
    <property type="project" value="TreeGrafter"/>
</dbReference>
<keyword evidence="10" id="KW-1185">Reference proteome</keyword>
<keyword evidence="4 9" id="KW-0378">Hydrolase</keyword>
<feature type="coiled-coil region" evidence="7">
    <location>
        <begin position="136"/>
        <end position="163"/>
    </location>
</feature>
<feature type="domain" description="M23ase beta-sheet core" evidence="8">
    <location>
        <begin position="202"/>
        <end position="296"/>
    </location>
</feature>
<gene>
    <name evidence="9" type="ORF">DFR37_10627</name>
</gene>
<dbReference type="EMBL" id="QNRQ01000006">
    <property type="protein sequence ID" value="RBP38737.1"/>
    <property type="molecule type" value="Genomic_DNA"/>
</dbReference>
<comment type="caution">
    <text evidence="9">The sequence shown here is derived from an EMBL/GenBank/DDBJ whole genome shotgun (WGS) entry which is preliminary data.</text>
</comment>
<evidence type="ECO:0000256" key="2">
    <source>
        <dbReference type="ARBA" id="ARBA00022670"/>
    </source>
</evidence>
<evidence type="ECO:0000256" key="5">
    <source>
        <dbReference type="ARBA" id="ARBA00022833"/>
    </source>
</evidence>
<dbReference type="CDD" id="cd12797">
    <property type="entry name" value="M23_peptidase"/>
    <property type="match status" value="1"/>
</dbReference>
<keyword evidence="6" id="KW-0482">Metalloprotease</keyword>
<dbReference type="Pfam" id="PF01551">
    <property type="entry name" value="Peptidase_M23"/>
    <property type="match status" value="1"/>
</dbReference>
<dbReference type="RefSeq" id="WP_242341827.1">
    <property type="nucleotide sequence ID" value="NZ_JACCEU010000007.1"/>
</dbReference>
<reference evidence="9 10" key="1">
    <citation type="submission" date="2018-06" db="EMBL/GenBank/DDBJ databases">
        <title>Genomic Encyclopedia of Type Strains, Phase IV (KMG-IV): sequencing the most valuable type-strain genomes for metagenomic binning, comparative biology and taxonomic classification.</title>
        <authorList>
            <person name="Goeker M."/>
        </authorList>
    </citation>
    <scope>NUCLEOTIDE SEQUENCE [LARGE SCALE GENOMIC DNA]</scope>
    <source>
        <strain evidence="9 10">DSM 25520</strain>
    </source>
</reference>
<dbReference type="Proteomes" id="UP000253628">
    <property type="component" value="Unassembled WGS sequence"/>
</dbReference>
<dbReference type="GO" id="GO:0046872">
    <property type="term" value="F:metal ion binding"/>
    <property type="evidence" value="ECO:0007669"/>
    <property type="project" value="UniProtKB-KW"/>
</dbReference>
<sequence>MRIVFSKGPSGDSSAKGLKLSLAAVFAIAGLGAAAAAGAWVQGRVSQPATLSVVQEQAINDLATRDSNYIRGNVDLLASKVGDLQARLIELEGLSKRVAKVAGLSYTDPEIQAGIVDASAQVMDYITPDDAAFGSAEGLGRELDSLQQQAARQKDRLAMLDVALTRRAGVEASLPTYTPVNYPYLSSSFGWRRNPVTGRHVMHEGLDFAAPRGTPIRAASGGVVTEARSISGYGKMVEITHGNGLVTRYAHASKLNVAVGDIVEKGQLIANVGSTGRSTGPHLHFEVRMAGHPLDPTLFLAKQEAPPSMVVDASKQVEAILPEVR</sequence>
<keyword evidence="5" id="KW-0862">Zinc</keyword>
<keyword evidence="3" id="KW-0479">Metal-binding</keyword>
<dbReference type="SUPFAM" id="SSF51261">
    <property type="entry name" value="Duplicated hybrid motif"/>
    <property type="match status" value="1"/>
</dbReference>
<organism evidence="9 10">
    <name type="scientific">Eoetvoesiella caeni</name>
    <dbReference type="NCBI Taxonomy" id="645616"/>
    <lineage>
        <taxon>Bacteria</taxon>
        <taxon>Pseudomonadati</taxon>
        <taxon>Pseudomonadota</taxon>
        <taxon>Betaproteobacteria</taxon>
        <taxon>Burkholderiales</taxon>
        <taxon>Alcaligenaceae</taxon>
        <taxon>Eoetvoesiella</taxon>
    </lineage>
</organism>
<dbReference type="AlphaFoldDB" id="A0A366HA53"/>
<comment type="cofactor">
    <cofactor evidence="1">
        <name>Zn(2+)</name>
        <dbReference type="ChEBI" id="CHEBI:29105"/>
    </cofactor>
</comment>
<dbReference type="PANTHER" id="PTHR21666">
    <property type="entry name" value="PEPTIDASE-RELATED"/>
    <property type="match status" value="1"/>
</dbReference>
<evidence type="ECO:0000313" key="10">
    <source>
        <dbReference type="Proteomes" id="UP000253628"/>
    </source>
</evidence>
<evidence type="ECO:0000256" key="4">
    <source>
        <dbReference type="ARBA" id="ARBA00022801"/>
    </source>
</evidence>
<dbReference type="Gene3D" id="2.70.70.10">
    <property type="entry name" value="Glucose Permease (Domain IIA)"/>
    <property type="match status" value="1"/>
</dbReference>
<evidence type="ECO:0000256" key="6">
    <source>
        <dbReference type="ARBA" id="ARBA00023049"/>
    </source>
</evidence>
<dbReference type="InterPro" id="IPR011055">
    <property type="entry name" value="Dup_hybrid_motif"/>
</dbReference>
<protein>
    <submittedName>
        <fullName evidence="9">Murein DD-endopeptidase MepM/ murein hydrolase activator NlpD</fullName>
    </submittedName>
</protein>
<accession>A0A366HA53</accession>
<keyword evidence="2" id="KW-0645">Protease</keyword>
<proteinExistence type="predicted"/>
<evidence type="ECO:0000259" key="8">
    <source>
        <dbReference type="Pfam" id="PF01551"/>
    </source>
</evidence>
<dbReference type="InterPro" id="IPR016047">
    <property type="entry name" value="M23ase_b-sheet_dom"/>
</dbReference>
<evidence type="ECO:0000256" key="7">
    <source>
        <dbReference type="SAM" id="Coils"/>
    </source>
</evidence>
<dbReference type="PANTHER" id="PTHR21666:SF288">
    <property type="entry name" value="CELL DIVISION PROTEIN YTFB"/>
    <property type="match status" value="1"/>
</dbReference>
<dbReference type="FunFam" id="2.70.70.10:FF:000006">
    <property type="entry name" value="M23 family peptidase"/>
    <property type="match status" value="1"/>
</dbReference>
<evidence type="ECO:0000313" key="9">
    <source>
        <dbReference type="EMBL" id="RBP38737.1"/>
    </source>
</evidence>
<dbReference type="InterPro" id="IPR050570">
    <property type="entry name" value="Cell_wall_metabolism_enzyme"/>
</dbReference>
<evidence type="ECO:0000256" key="1">
    <source>
        <dbReference type="ARBA" id="ARBA00001947"/>
    </source>
</evidence>
<dbReference type="GO" id="GO:0006508">
    <property type="term" value="P:proteolysis"/>
    <property type="evidence" value="ECO:0007669"/>
    <property type="project" value="UniProtKB-KW"/>
</dbReference>
<evidence type="ECO:0000256" key="3">
    <source>
        <dbReference type="ARBA" id="ARBA00022723"/>
    </source>
</evidence>
<keyword evidence="7" id="KW-0175">Coiled coil</keyword>
<name>A0A366HA53_9BURK</name>